<comment type="function">
    <text evidence="6">Catalyzes the oxidation of glucose 6-phosphate to 6-phosphogluconolactone.</text>
</comment>
<feature type="binding site" evidence="6">
    <location>
        <position position="189"/>
    </location>
    <ligand>
        <name>substrate</name>
    </ligand>
</feature>
<dbReference type="SUPFAM" id="SSF55347">
    <property type="entry name" value="Glyceraldehyde-3-phosphate dehydrogenase-like, C-terminal domain"/>
    <property type="match status" value="1"/>
</dbReference>
<evidence type="ECO:0000256" key="7">
    <source>
        <dbReference type="SAM" id="SignalP"/>
    </source>
</evidence>
<reference evidence="10" key="1">
    <citation type="submission" date="2020-11" db="EMBL/GenBank/DDBJ databases">
        <title>Isolation and identification of active actinomycetes.</title>
        <authorList>
            <person name="Yu B."/>
        </authorList>
    </citation>
    <scope>NUCLEOTIDE SEQUENCE</scope>
    <source>
        <strain evidence="10">NEAU-YB345</strain>
    </source>
</reference>
<dbReference type="GO" id="GO:0009051">
    <property type="term" value="P:pentose-phosphate shunt, oxidative branch"/>
    <property type="evidence" value="ECO:0007669"/>
    <property type="project" value="TreeGrafter"/>
</dbReference>
<keyword evidence="2 6" id="KW-0313">Glucose metabolism</keyword>
<feature type="binding site" evidence="6">
    <location>
        <position position="246"/>
    </location>
    <ligand>
        <name>substrate</name>
    </ligand>
</feature>
<dbReference type="GO" id="GO:0050661">
    <property type="term" value="F:NADP binding"/>
    <property type="evidence" value="ECO:0007669"/>
    <property type="project" value="UniProtKB-UniRule"/>
</dbReference>
<dbReference type="InterPro" id="IPR001282">
    <property type="entry name" value="G6P_DH"/>
</dbReference>
<evidence type="ECO:0000259" key="9">
    <source>
        <dbReference type="Pfam" id="PF02781"/>
    </source>
</evidence>
<dbReference type="EMBL" id="JADPRT010000004">
    <property type="protein sequence ID" value="MBF9068810.1"/>
    <property type="molecule type" value="Genomic_DNA"/>
</dbReference>
<feature type="binding site" evidence="6">
    <location>
        <position position="349"/>
    </location>
    <ligand>
        <name>substrate</name>
    </ligand>
</feature>
<feature type="binding site" evidence="6">
    <location>
        <position position="227"/>
    </location>
    <ligand>
        <name>substrate</name>
    </ligand>
</feature>
<feature type="chain" id="PRO_5039017890" description="Glucose-6-phosphate 1-dehydrogenase" evidence="7">
    <location>
        <begin position="18"/>
        <end position="501"/>
    </location>
</feature>
<dbReference type="PANTHER" id="PTHR23429:SF0">
    <property type="entry name" value="GLUCOSE-6-PHOSPHATE 1-DEHYDROGENASE"/>
    <property type="match status" value="1"/>
</dbReference>
<dbReference type="GO" id="GO:0004345">
    <property type="term" value="F:glucose-6-phosphate dehydrogenase activity"/>
    <property type="evidence" value="ECO:0007669"/>
    <property type="project" value="UniProtKB-UniRule"/>
</dbReference>
<dbReference type="InterPro" id="IPR022675">
    <property type="entry name" value="G6P_DH_C"/>
</dbReference>
<feature type="active site" description="Proton acceptor" evidence="6">
    <location>
        <position position="251"/>
    </location>
</feature>
<dbReference type="EC" id="1.1.1.49" evidence="6"/>
<dbReference type="GO" id="GO:0006006">
    <property type="term" value="P:glucose metabolic process"/>
    <property type="evidence" value="ECO:0007669"/>
    <property type="project" value="UniProtKB-KW"/>
</dbReference>
<evidence type="ECO:0000256" key="6">
    <source>
        <dbReference type="HAMAP-Rule" id="MF_00966"/>
    </source>
</evidence>
<keyword evidence="4 6" id="KW-0560">Oxidoreductase</keyword>
<comment type="catalytic activity">
    <reaction evidence="6">
        <text>D-glucose 6-phosphate + NADP(+) = 6-phospho-D-glucono-1,5-lactone + NADPH + H(+)</text>
        <dbReference type="Rhea" id="RHEA:15841"/>
        <dbReference type="ChEBI" id="CHEBI:15378"/>
        <dbReference type="ChEBI" id="CHEBI:57783"/>
        <dbReference type="ChEBI" id="CHEBI:57955"/>
        <dbReference type="ChEBI" id="CHEBI:58349"/>
        <dbReference type="ChEBI" id="CHEBI:61548"/>
        <dbReference type="EC" id="1.1.1.49"/>
    </reaction>
</comment>
<comment type="caution">
    <text evidence="10">The sequence shown here is derived from an EMBL/GenBank/DDBJ whole genome shotgun (WGS) entry which is preliminary data.</text>
</comment>
<dbReference type="SUPFAM" id="SSF51735">
    <property type="entry name" value="NAD(P)-binding Rossmann-fold domains"/>
    <property type="match status" value="1"/>
</dbReference>
<evidence type="ECO:0000256" key="3">
    <source>
        <dbReference type="ARBA" id="ARBA00022857"/>
    </source>
</evidence>
<dbReference type="Gene3D" id="3.30.360.10">
    <property type="entry name" value="Dihydrodipicolinate Reductase, domain 2"/>
    <property type="match status" value="1"/>
</dbReference>
<name>A0A931FE51_9ACTN</name>
<dbReference type="PIRSF" id="PIRSF000110">
    <property type="entry name" value="G6PD"/>
    <property type="match status" value="1"/>
</dbReference>
<dbReference type="Proteomes" id="UP000657385">
    <property type="component" value="Unassembled WGS sequence"/>
</dbReference>
<evidence type="ECO:0000313" key="10">
    <source>
        <dbReference type="EMBL" id="MBF9068810.1"/>
    </source>
</evidence>
<feature type="domain" description="Glucose-6-phosphate dehydrogenase NAD-binding" evidence="8">
    <location>
        <begin position="32"/>
        <end position="197"/>
    </location>
</feature>
<evidence type="ECO:0000256" key="4">
    <source>
        <dbReference type="ARBA" id="ARBA00023002"/>
    </source>
</evidence>
<keyword evidence="11" id="KW-1185">Reference proteome</keyword>
<dbReference type="PRINTS" id="PR00079">
    <property type="entry name" value="G6PDHDRGNASE"/>
</dbReference>
<dbReference type="GO" id="GO:0005829">
    <property type="term" value="C:cytosol"/>
    <property type="evidence" value="ECO:0007669"/>
    <property type="project" value="TreeGrafter"/>
</dbReference>
<evidence type="ECO:0000259" key="8">
    <source>
        <dbReference type="Pfam" id="PF00479"/>
    </source>
</evidence>
<feature type="domain" description="Glucose-6-phosphate dehydrogenase C-terminal" evidence="9">
    <location>
        <begin position="202"/>
        <end position="490"/>
    </location>
</feature>
<sequence>MCAAAAPSQVPASAASAASDTAAALEGADVLVLFGITGDLARKMILPALYRLCESGLLTVPVVGVTTRAWDDGMLRAHARDAVTEAVTDFDEAVFQRFAAQLSVVAGVHADPNTMKPLAEAIHGFAAVYLAVPPSLFLPLAKALAEAGLNRSARLVVEKPFGHDLASCRELQTDLERYFDDDHLLHVDHFLGEEAVRGLPGLRTANTLLTPVWSRDWIDNVQITLAEDFGVEDRGSFYDAVGCIRDVIQNHLLQLLAYLAMEPIGTEALRTKGQPDAQAKAKARAAEALRLLQAVRTIRPEDAVLGQYQGYQQVTGVRPDSTTETYAALRLSIDNERWSGVPFYIRSGKCLAATATEVVVQLRAPSLIAGTQRGGGGSHGTPPDLIRFRVKPNPGLTFAVTLERPEPPHERVTGAAGVDFETVLGREPLPYETVMNAAIVGDPIPFATFPCIEEAWRIVADVIDTGSRPIPYEQGSWGPDAARRLVPGEGWHQPLWALPGT</sequence>
<organism evidence="10 11">
    <name type="scientific">Streptacidiphilus fuscans</name>
    <dbReference type="NCBI Taxonomy" id="2789292"/>
    <lineage>
        <taxon>Bacteria</taxon>
        <taxon>Bacillati</taxon>
        <taxon>Actinomycetota</taxon>
        <taxon>Actinomycetes</taxon>
        <taxon>Kitasatosporales</taxon>
        <taxon>Streptomycetaceae</taxon>
        <taxon>Streptacidiphilus</taxon>
    </lineage>
</organism>
<dbReference type="Pfam" id="PF00479">
    <property type="entry name" value="G6PD_N"/>
    <property type="match status" value="1"/>
</dbReference>
<evidence type="ECO:0000313" key="11">
    <source>
        <dbReference type="Proteomes" id="UP000657385"/>
    </source>
</evidence>
<dbReference type="PANTHER" id="PTHR23429">
    <property type="entry name" value="GLUCOSE-6-PHOSPHATE 1-DEHYDROGENASE G6PD"/>
    <property type="match status" value="1"/>
</dbReference>
<dbReference type="HAMAP" id="MF_00966">
    <property type="entry name" value="G6PD"/>
    <property type="match status" value="1"/>
</dbReference>
<comment type="similarity">
    <text evidence="6">Belongs to the glucose-6-phosphate dehydrogenase family.</text>
</comment>
<feature type="binding site" evidence="6">
    <location>
        <position position="159"/>
    </location>
    <ligand>
        <name>NADP(+)</name>
        <dbReference type="ChEBI" id="CHEBI:58349"/>
    </ligand>
</feature>
<evidence type="ECO:0000256" key="5">
    <source>
        <dbReference type="ARBA" id="ARBA00023277"/>
    </source>
</evidence>
<keyword evidence="3 6" id="KW-0521">NADP</keyword>
<dbReference type="AlphaFoldDB" id="A0A931FE51"/>
<comment type="caution">
    <text evidence="6">Lacks conserved residue(s) required for the propagation of feature annotation.</text>
</comment>
<protein>
    <recommendedName>
        <fullName evidence="6">Glucose-6-phosphate 1-dehydrogenase</fullName>
        <shortName evidence="6">G6PD</shortName>
        <ecNumber evidence="6">1.1.1.49</ecNumber>
    </recommendedName>
</protein>
<dbReference type="Gene3D" id="3.40.50.720">
    <property type="entry name" value="NAD(P)-binding Rossmann-like Domain"/>
    <property type="match status" value="1"/>
</dbReference>
<accession>A0A931FE51</accession>
<dbReference type="InterPro" id="IPR022674">
    <property type="entry name" value="G6P_DH_NAD-bd"/>
</dbReference>
<comment type="pathway">
    <text evidence="1 6">Carbohydrate degradation; pentose phosphate pathway; D-ribulose 5-phosphate from D-glucose 6-phosphate (oxidative stage): step 1/3.</text>
</comment>
<dbReference type="RefSeq" id="WP_196193955.1">
    <property type="nucleotide sequence ID" value="NZ_JADPRT010000004.1"/>
</dbReference>
<dbReference type="InterPro" id="IPR036291">
    <property type="entry name" value="NAD(P)-bd_dom_sf"/>
</dbReference>
<proteinExistence type="inferred from homology"/>
<dbReference type="Pfam" id="PF02781">
    <property type="entry name" value="G6PD_C"/>
    <property type="match status" value="1"/>
</dbReference>
<evidence type="ECO:0000256" key="2">
    <source>
        <dbReference type="ARBA" id="ARBA00022526"/>
    </source>
</evidence>
<gene>
    <name evidence="6" type="primary">zwf</name>
    <name evidence="10" type="ORF">I2501_12330</name>
</gene>
<keyword evidence="5 6" id="KW-0119">Carbohydrate metabolism</keyword>
<keyword evidence="7" id="KW-0732">Signal</keyword>
<feature type="signal peptide" evidence="7">
    <location>
        <begin position="1"/>
        <end position="17"/>
    </location>
</feature>
<evidence type="ECO:0000256" key="1">
    <source>
        <dbReference type="ARBA" id="ARBA00004937"/>
    </source>
</evidence>